<dbReference type="Pfam" id="PF25207">
    <property type="entry name" value="DUF7837"/>
    <property type="match status" value="1"/>
</dbReference>
<protein>
    <recommendedName>
        <fullName evidence="1">DUF7837 domain-containing protein</fullName>
    </recommendedName>
</protein>
<dbReference type="InterPro" id="IPR057159">
    <property type="entry name" value="DUF7837"/>
</dbReference>
<evidence type="ECO:0000313" key="3">
    <source>
        <dbReference type="Proteomes" id="UP001597034"/>
    </source>
</evidence>
<name>A0ABD6DKF3_9EURY</name>
<feature type="domain" description="DUF7837" evidence="1">
    <location>
        <begin position="12"/>
        <end position="55"/>
    </location>
</feature>
<sequence>MGGSDSTALRRFLGRCPDCEVSIPSGRLLAVYEPPDGWPQLLAECPDCEVVVHPA</sequence>
<keyword evidence="3" id="KW-1185">Reference proteome</keyword>
<dbReference type="Proteomes" id="UP001597034">
    <property type="component" value="Unassembled WGS sequence"/>
</dbReference>
<comment type="caution">
    <text evidence="2">The sequence shown here is derived from an EMBL/GenBank/DDBJ whole genome shotgun (WGS) entry which is preliminary data.</text>
</comment>
<dbReference type="RefSeq" id="WP_256401373.1">
    <property type="nucleotide sequence ID" value="NZ_JANHJR010000003.1"/>
</dbReference>
<organism evidence="2 3">
    <name type="scientific">Haloarchaeobius litoreus</name>
    <dbReference type="NCBI Taxonomy" id="755306"/>
    <lineage>
        <taxon>Archaea</taxon>
        <taxon>Methanobacteriati</taxon>
        <taxon>Methanobacteriota</taxon>
        <taxon>Stenosarchaea group</taxon>
        <taxon>Halobacteria</taxon>
        <taxon>Halobacteriales</taxon>
        <taxon>Halorubellaceae</taxon>
        <taxon>Haloarchaeobius</taxon>
    </lineage>
</organism>
<dbReference type="EMBL" id="JBHUDO010000003">
    <property type="protein sequence ID" value="MFD1646541.1"/>
    <property type="molecule type" value="Genomic_DNA"/>
</dbReference>
<gene>
    <name evidence="2" type="ORF">ACFSBL_12700</name>
</gene>
<evidence type="ECO:0000313" key="2">
    <source>
        <dbReference type="EMBL" id="MFD1646541.1"/>
    </source>
</evidence>
<proteinExistence type="predicted"/>
<dbReference type="AlphaFoldDB" id="A0ABD6DKF3"/>
<accession>A0ABD6DKF3</accession>
<reference evidence="2 3" key="1">
    <citation type="journal article" date="2019" name="Int. J. Syst. Evol. Microbiol.">
        <title>The Global Catalogue of Microorganisms (GCM) 10K type strain sequencing project: providing services to taxonomists for standard genome sequencing and annotation.</title>
        <authorList>
            <consortium name="The Broad Institute Genomics Platform"/>
            <consortium name="The Broad Institute Genome Sequencing Center for Infectious Disease"/>
            <person name="Wu L."/>
            <person name="Ma J."/>
        </authorList>
    </citation>
    <scope>NUCLEOTIDE SEQUENCE [LARGE SCALE GENOMIC DNA]</scope>
    <source>
        <strain evidence="2 3">CGMCC 1.10390</strain>
    </source>
</reference>
<evidence type="ECO:0000259" key="1">
    <source>
        <dbReference type="Pfam" id="PF25207"/>
    </source>
</evidence>